<sequence>MGHLTPALSPDSQQAVRELLQEGESANTQRSYQGALRYWAAWYALRYGGAAALPWSPPVVMQFIVDHAQRATEQGLSHELPASVDAALVAAGVKAKPGPMSLNWLIHRIAVLSKSHQMAGVSNPCEDPLVRHLLSQTRRAYAKRGQLPVKKDALTKAPLSALLASCDDSLQGRRDRALLLFAWASGGRRRAEVSSADMRHLKRVGEEAYTYQLAFSKSNQSGQDRPENDKPIQGEAARALTAWLSAAGITSGPIFRRVLKGGRLGDGLSAAAVRDIVKKRCQLAGLDGQFSAHSLRSGFVTEAGAQGIPLAQTMAMTSHRSVATVMGYMRTQTEQARAAANLMDADLEPKQG</sequence>
<keyword evidence="3" id="KW-0238">DNA-binding</keyword>
<dbReference type="PANTHER" id="PTHR30349:SF81">
    <property type="entry name" value="TYROSINE RECOMBINASE XERC"/>
    <property type="match status" value="1"/>
</dbReference>
<keyword evidence="7" id="KW-1185">Reference proteome</keyword>
<dbReference type="Gene3D" id="1.10.150.130">
    <property type="match status" value="1"/>
</dbReference>
<evidence type="ECO:0000256" key="1">
    <source>
        <dbReference type="ARBA" id="ARBA00022829"/>
    </source>
</evidence>
<dbReference type="RefSeq" id="WP_273948639.1">
    <property type="nucleotide sequence ID" value="NZ_JAQSIP010000001.1"/>
</dbReference>
<dbReference type="CDD" id="cd00799">
    <property type="entry name" value="INT_Cre_C"/>
    <property type="match status" value="1"/>
</dbReference>
<comment type="caution">
    <text evidence="6">The sequence shown here is derived from an EMBL/GenBank/DDBJ whole genome shotgun (WGS) entry which is preliminary data.</text>
</comment>
<evidence type="ECO:0000256" key="4">
    <source>
        <dbReference type="ARBA" id="ARBA00023172"/>
    </source>
</evidence>
<dbReference type="SUPFAM" id="SSF47823">
    <property type="entry name" value="lambda integrase-like, N-terminal domain"/>
    <property type="match status" value="1"/>
</dbReference>
<dbReference type="InterPro" id="IPR013762">
    <property type="entry name" value="Integrase-like_cat_sf"/>
</dbReference>
<dbReference type="InterPro" id="IPR010998">
    <property type="entry name" value="Integrase_recombinase_N"/>
</dbReference>
<dbReference type="EMBL" id="JAQSIP010000001">
    <property type="protein sequence ID" value="MDD0837514.1"/>
    <property type="molecule type" value="Genomic_DNA"/>
</dbReference>
<organism evidence="6 7">
    <name type="scientific">Curvibacter cyanobacteriorum</name>
    <dbReference type="NCBI Taxonomy" id="3026422"/>
    <lineage>
        <taxon>Bacteria</taxon>
        <taxon>Pseudomonadati</taxon>
        <taxon>Pseudomonadota</taxon>
        <taxon>Betaproteobacteria</taxon>
        <taxon>Burkholderiales</taxon>
        <taxon>Comamonadaceae</taxon>
        <taxon>Curvibacter</taxon>
    </lineage>
</organism>
<dbReference type="PANTHER" id="PTHR30349">
    <property type="entry name" value="PHAGE INTEGRASE-RELATED"/>
    <property type="match status" value="1"/>
</dbReference>
<dbReference type="InterPro" id="IPR002104">
    <property type="entry name" value="Integrase_catalytic"/>
</dbReference>
<dbReference type="InterPro" id="IPR050090">
    <property type="entry name" value="Tyrosine_recombinase_XerCD"/>
</dbReference>
<gene>
    <name evidence="6" type="ORF">PSQ40_02910</name>
</gene>
<dbReference type="Pfam" id="PF00589">
    <property type="entry name" value="Phage_integrase"/>
    <property type="match status" value="1"/>
</dbReference>
<protein>
    <submittedName>
        <fullName evidence="6">Site-specific integrase</fullName>
    </submittedName>
</protein>
<evidence type="ECO:0000256" key="2">
    <source>
        <dbReference type="ARBA" id="ARBA00022908"/>
    </source>
</evidence>
<feature type="domain" description="Tyr recombinase" evidence="5">
    <location>
        <begin position="149"/>
        <end position="341"/>
    </location>
</feature>
<evidence type="ECO:0000313" key="7">
    <source>
        <dbReference type="Proteomes" id="UP001528673"/>
    </source>
</evidence>
<name>A0ABT5MTZ0_9BURK</name>
<dbReference type="Proteomes" id="UP001528673">
    <property type="component" value="Unassembled WGS sequence"/>
</dbReference>
<evidence type="ECO:0000259" key="5">
    <source>
        <dbReference type="PROSITE" id="PS51898"/>
    </source>
</evidence>
<evidence type="ECO:0000313" key="6">
    <source>
        <dbReference type="EMBL" id="MDD0837514.1"/>
    </source>
</evidence>
<keyword evidence="4" id="KW-0233">DNA recombination</keyword>
<proteinExistence type="predicted"/>
<dbReference type="PROSITE" id="PS51898">
    <property type="entry name" value="TYR_RECOMBINASE"/>
    <property type="match status" value="1"/>
</dbReference>
<dbReference type="Gene3D" id="1.10.443.10">
    <property type="entry name" value="Intergrase catalytic core"/>
    <property type="match status" value="1"/>
</dbReference>
<keyword evidence="2" id="KW-0229">DNA integration</keyword>
<dbReference type="SUPFAM" id="SSF56349">
    <property type="entry name" value="DNA breaking-rejoining enzymes"/>
    <property type="match status" value="1"/>
</dbReference>
<keyword evidence="1" id="KW-0159">Chromosome partition</keyword>
<reference evidence="6 7" key="1">
    <citation type="submission" date="2023-02" db="EMBL/GenBank/DDBJ databases">
        <title>Bacterial whole genomic sequence of Curvibacter sp. HBC61.</title>
        <authorList>
            <person name="Le V."/>
            <person name="Ko S.-R."/>
            <person name="Ahn C.-Y."/>
            <person name="Oh H.-M."/>
        </authorList>
    </citation>
    <scope>NUCLEOTIDE SEQUENCE [LARGE SCALE GENOMIC DNA]</scope>
    <source>
        <strain evidence="6 7">HBC61</strain>
    </source>
</reference>
<dbReference type="InterPro" id="IPR011010">
    <property type="entry name" value="DNA_brk_join_enz"/>
</dbReference>
<evidence type="ECO:0000256" key="3">
    <source>
        <dbReference type="ARBA" id="ARBA00023125"/>
    </source>
</evidence>
<accession>A0ABT5MTZ0</accession>